<name>A0A254TEI6_9BURK</name>
<keyword evidence="2" id="KW-1185">Reference proteome</keyword>
<reference evidence="1 2" key="1">
    <citation type="submission" date="2016-02" db="EMBL/GenBank/DDBJ databases">
        <authorList>
            <person name="Wen L."/>
            <person name="He K."/>
            <person name="Yang H."/>
        </authorList>
    </citation>
    <scope>NUCLEOTIDE SEQUENCE [LARGE SCALE GENOMIC DNA]</scope>
    <source>
        <strain evidence="1 2">TSA40</strain>
    </source>
</reference>
<dbReference type="EMBL" id="LSTO01000029">
    <property type="protein sequence ID" value="OWW18078.1"/>
    <property type="molecule type" value="Genomic_DNA"/>
</dbReference>
<comment type="caution">
    <text evidence="1">The sequence shown here is derived from an EMBL/GenBank/DDBJ whole genome shotgun (WGS) entry which is preliminary data.</text>
</comment>
<gene>
    <name evidence="1" type="ORF">AYR66_02350</name>
</gene>
<organism evidence="1 2">
    <name type="scientific">Noviherbaspirillum denitrificans</name>
    <dbReference type="NCBI Taxonomy" id="1968433"/>
    <lineage>
        <taxon>Bacteria</taxon>
        <taxon>Pseudomonadati</taxon>
        <taxon>Pseudomonadota</taxon>
        <taxon>Betaproteobacteria</taxon>
        <taxon>Burkholderiales</taxon>
        <taxon>Oxalobacteraceae</taxon>
        <taxon>Noviherbaspirillum</taxon>
    </lineage>
</organism>
<accession>A0A254TEI6</accession>
<dbReference type="AlphaFoldDB" id="A0A254TEI6"/>
<protein>
    <submittedName>
        <fullName evidence="1">Uncharacterized protein</fullName>
    </submittedName>
</protein>
<proteinExistence type="predicted"/>
<dbReference type="Proteomes" id="UP000197535">
    <property type="component" value="Unassembled WGS sequence"/>
</dbReference>
<evidence type="ECO:0000313" key="2">
    <source>
        <dbReference type="Proteomes" id="UP000197535"/>
    </source>
</evidence>
<evidence type="ECO:0000313" key="1">
    <source>
        <dbReference type="EMBL" id="OWW18078.1"/>
    </source>
</evidence>
<sequence length="111" mass="12786">MDKFVECQANADFACFLNPIFRVPSDQDLPTILQLEEFSSVIEEPSPYGDRQKTLDQGLTCSIMNKMLQIWERRVICSGDKGGLRQRANQENVFGYAFTTWEEAHMKSNFI</sequence>